<evidence type="ECO:0000256" key="19">
    <source>
        <dbReference type="HAMAP-Rule" id="MF_00719"/>
    </source>
</evidence>
<dbReference type="PATRIC" id="fig|413882.6.peg.3382"/>
<comment type="catalytic activity">
    <reaction evidence="18 19">
        <text>alpha-ribazole 5'-phosphate + adenosylcob(III)inamide-GDP = adenosylcob(III)alamin 5'-phosphate + GMP + H(+)</text>
        <dbReference type="Rhea" id="RHEA:23560"/>
        <dbReference type="ChEBI" id="CHEBI:15378"/>
        <dbReference type="ChEBI" id="CHEBI:57918"/>
        <dbReference type="ChEBI" id="CHEBI:58115"/>
        <dbReference type="ChEBI" id="CHEBI:60487"/>
        <dbReference type="ChEBI" id="CHEBI:60493"/>
        <dbReference type="EC" id="2.7.8.26"/>
    </reaction>
</comment>
<accession>A0A0G3BPM0</accession>
<evidence type="ECO:0000256" key="15">
    <source>
        <dbReference type="ARBA" id="ARBA00032605"/>
    </source>
</evidence>
<keyword evidence="12 19" id="KW-1133">Transmembrane helix</keyword>
<dbReference type="KEGG" id="pbh:AAW51_3242"/>
<proteinExistence type="inferred from homology"/>
<evidence type="ECO:0000256" key="10">
    <source>
        <dbReference type="ARBA" id="ARBA00022692"/>
    </source>
</evidence>
<feature type="transmembrane region" description="Helical" evidence="19">
    <location>
        <begin position="209"/>
        <end position="229"/>
    </location>
</feature>
<evidence type="ECO:0000256" key="1">
    <source>
        <dbReference type="ARBA" id="ARBA00001946"/>
    </source>
</evidence>
<dbReference type="HAMAP" id="MF_00719">
    <property type="entry name" value="CobS"/>
    <property type="match status" value="1"/>
</dbReference>
<dbReference type="AlphaFoldDB" id="A0A0G3BPM0"/>
<evidence type="ECO:0000256" key="6">
    <source>
        <dbReference type="ARBA" id="ARBA00015850"/>
    </source>
</evidence>
<evidence type="ECO:0000313" key="20">
    <source>
        <dbReference type="EMBL" id="AKJ29933.1"/>
    </source>
</evidence>
<keyword evidence="7 19" id="KW-1003">Cell membrane</keyword>
<reference evidence="20 21" key="1">
    <citation type="submission" date="2015-05" db="EMBL/GenBank/DDBJ databases">
        <authorList>
            <person name="Tang B."/>
            <person name="Yu Y."/>
        </authorList>
    </citation>
    <scope>NUCLEOTIDE SEQUENCE [LARGE SCALE GENOMIC DNA]</scope>
    <source>
        <strain evidence="20 21">DSM 7029</strain>
    </source>
</reference>
<comment type="function">
    <text evidence="14 19">Joins adenosylcobinamide-GDP and alpha-ribazole to generate adenosylcobalamin (Ado-cobalamin). Also synthesizes adenosylcobalamin 5'-phosphate from adenosylcobinamide-GDP and alpha-ribazole 5'-phosphate.</text>
</comment>
<evidence type="ECO:0000313" key="21">
    <source>
        <dbReference type="Proteomes" id="UP000035352"/>
    </source>
</evidence>
<evidence type="ECO:0000256" key="13">
    <source>
        <dbReference type="ARBA" id="ARBA00023136"/>
    </source>
</evidence>
<evidence type="ECO:0000256" key="16">
    <source>
        <dbReference type="ARBA" id="ARBA00032853"/>
    </source>
</evidence>
<protein>
    <recommendedName>
        <fullName evidence="6 19">Adenosylcobinamide-GDP ribazoletransferase</fullName>
        <ecNumber evidence="5 19">2.7.8.26</ecNumber>
    </recommendedName>
    <alternativeName>
        <fullName evidence="16 19">Cobalamin synthase</fullName>
    </alternativeName>
    <alternativeName>
        <fullName evidence="15 19">Cobalamin-5'-phosphate synthase</fullName>
    </alternativeName>
</protein>
<comment type="subcellular location">
    <subcellularLocation>
        <location evidence="2 19">Cell membrane</location>
        <topology evidence="2 19">Multi-pass membrane protein</topology>
    </subcellularLocation>
</comment>
<evidence type="ECO:0000256" key="8">
    <source>
        <dbReference type="ARBA" id="ARBA00022573"/>
    </source>
</evidence>
<dbReference type="InterPro" id="IPR003805">
    <property type="entry name" value="CobS"/>
</dbReference>
<evidence type="ECO:0000256" key="12">
    <source>
        <dbReference type="ARBA" id="ARBA00022989"/>
    </source>
</evidence>
<dbReference type="UniPathway" id="UPA00148">
    <property type="reaction ID" value="UER00238"/>
</dbReference>
<dbReference type="PANTHER" id="PTHR34148:SF1">
    <property type="entry name" value="ADENOSYLCOBINAMIDE-GDP RIBAZOLETRANSFERASE"/>
    <property type="match status" value="1"/>
</dbReference>
<dbReference type="NCBIfam" id="TIGR00317">
    <property type="entry name" value="cobS"/>
    <property type="match status" value="1"/>
</dbReference>
<organism evidence="20 21">
    <name type="scientific">Caldimonas brevitalea</name>
    <dbReference type="NCBI Taxonomy" id="413882"/>
    <lineage>
        <taxon>Bacteria</taxon>
        <taxon>Pseudomonadati</taxon>
        <taxon>Pseudomonadota</taxon>
        <taxon>Betaproteobacteria</taxon>
        <taxon>Burkholderiales</taxon>
        <taxon>Sphaerotilaceae</taxon>
        <taxon>Caldimonas</taxon>
    </lineage>
</organism>
<evidence type="ECO:0000256" key="4">
    <source>
        <dbReference type="ARBA" id="ARBA00010561"/>
    </source>
</evidence>
<evidence type="ECO:0000256" key="14">
    <source>
        <dbReference type="ARBA" id="ARBA00025228"/>
    </source>
</evidence>
<comment type="pathway">
    <text evidence="3 19">Cofactor biosynthesis; adenosylcobalamin biosynthesis; adenosylcobalamin from cob(II)yrinate a,c-diamide: step 7/7.</text>
</comment>
<dbReference type="GO" id="GO:0008818">
    <property type="term" value="F:cobalamin 5'-phosphate synthase activity"/>
    <property type="evidence" value="ECO:0007669"/>
    <property type="project" value="UniProtKB-UniRule"/>
</dbReference>
<dbReference type="GO" id="GO:0005886">
    <property type="term" value="C:plasma membrane"/>
    <property type="evidence" value="ECO:0007669"/>
    <property type="project" value="UniProtKB-SubCell"/>
</dbReference>
<keyword evidence="10 19" id="KW-0812">Transmembrane</keyword>
<keyword evidence="9 19" id="KW-0808">Transferase</keyword>
<dbReference type="Pfam" id="PF02654">
    <property type="entry name" value="CobS"/>
    <property type="match status" value="1"/>
</dbReference>
<sequence>MRAAAHELRLALIAWQFLTRVPLPGRWLRWMGYRDAWLHASARHFPLVGALVGLYAAAVYAVAALLWPPTVAAGLSMAATLLITGAFHEDGWADVCDGLGGAVSRERALEIMKDSRIGAYGAIGLVMMLGLKWATLAALPWPVAAGALLLAHSASRTAAVSLIRWMAYAGDLAQAKAKPLARQVSMRGWGVALAWTAAAAGASSSWLPLPVVLAAVGAGGLVTLCWALWLQRRLGGYTGDCLGAAQQLCELAVYLVCAATWRWSA</sequence>
<gene>
    <name evidence="19" type="primary">cobS</name>
    <name evidence="20" type="ORF">AAW51_3242</name>
</gene>
<feature type="transmembrane region" description="Helical" evidence="19">
    <location>
        <begin position="117"/>
        <end position="135"/>
    </location>
</feature>
<evidence type="ECO:0000256" key="7">
    <source>
        <dbReference type="ARBA" id="ARBA00022475"/>
    </source>
</evidence>
<name>A0A0G3BPM0_9BURK</name>
<dbReference type="Proteomes" id="UP000035352">
    <property type="component" value="Chromosome"/>
</dbReference>
<evidence type="ECO:0000256" key="18">
    <source>
        <dbReference type="ARBA" id="ARBA00049504"/>
    </source>
</evidence>
<dbReference type="EC" id="2.7.8.26" evidence="5 19"/>
<dbReference type="STRING" id="413882.AAW51_3242"/>
<evidence type="ECO:0000256" key="17">
    <source>
        <dbReference type="ARBA" id="ARBA00048623"/>
    </source>
</evidence>
<feature type="transmembrane region" description="Helical" evidence="19">
    <location>
        <begin position="46"/>
        <end position="67"/>
    </location>
</feature>
<evidence type="ECO:0000256" key="5">
    <source>
        <dbReference type="ARBA" id="ARBA00013200"/>
    </source>
</evidence>
<dbReference type="OrthoDB" id="9794626at2"/>
<dbReference type="GO" id="GO:0051073">
    <property type="term" value="F:adenosylcobinamide-GDP ribazoletransferase activity"/>
    <property type="evidence" value="ECO:0007669"/>
    <property type="project" value="UniProtKB-UniRule"/>
</dbReference>
<evidence type="ECO:0000256" key="11">
    <source>
        <dbReference type="ARBA" id="ARBA00022842"/>
    </source>
</evidence>
<comment type="similarity">
    <text evidence="4 19">Belongs to the CobS family.</text>
</comment>
<comment type="catalytic activity">
    <reaction evidence="17 19">
        <text>alpha-ribazole + adenosylcob(III)inamide-GDP = adenosylcob(III)alamin + GMP + H(+)</text>
        <dbReference type="Rhea" id="RHEA:16049"/>
        <dbReference type="ChEBI" id="CHEBI:10329"/>
        <dbReference type="ChEBI" id="CHEBI:15378"/>
        <dbReference type="ChEBI" id="CHEBI:18408"/>
        <dbReference type="ChEBI" id="CHEBI:58115"/>
        <dbReference type="ChEBI" id="CHEBI:60487"/>
        <dbReference type="EC" id="2.7.8.26"/>
    </reaction>
</comment>
<evidence type="ECO:0000256" key="3">
    <source>
        <dbReference type="ARBA" id="ARBA00004663"/>
    </source>
</evidence>
<dbReference type="PANTHER" id="PTHR34148">
    <property type="entry name" value="ADENOSYLCOBINAMIDE-GDP RIBAZOLETRANSFERASE"/>
    <property type="match status" value="1"/>
</dbReference>
<comment type="cofactor">
    <cofactor evidence="1 19">
        <name>Mg(2+)</name>
        <dbReference type="ChEBI" id="CHEBI:18420"/>
    </cofactor>
</comment>
<keyword evidence="13 19" id="KW-0472">Membrane</keyword>
<dbReference type="RefSeq" id="WP_047195422.1">
    <property type="nucleotide sequence ID" value="NZ_CP011371.1"/>
</dbReference>
<dbReference type="EMBL" id="CP011371">
    <property type="protein sequence ID" value="AKJ29933.1"/>
    <property type="molecule type" value="Genomic_DNA"/>
</dbReference>
<comment type="caution">
    <text evidence="19">Lacks conserved residue(s) required for the propagation of feature annotation.</text>
</comment>
<dbReference type="NCBIfam" id="NF001277">
    <property type="entry name" value="PRK00235.1-3"/>
    <property type="match status" value="1"/>
</dbReference>
<keyword evidence="8 19" id="KW-0169">Cobalamin biosynthesis</keyword>
<keyword evidence="21" id="KW-1185">Reference proteome</keyword>
<dbReference type="GO" id="GO:0009236">
    <property type="term" value="P:cobalamin biosynthetic process"/>
    <property type="evidence" value="ECO:0007669"/>
    <property type="project" value="UniProtKB-UniRule"/>
</dbReference>
<evidence type="ECO:0000256" key="2">
    <source>
        <dbReference type="ARBA" id="ARBA00004651"/>
    </source>
</evidence>
<evidence type="ECO:0000256" key="9">
    <source>
        <dbReference type="ARBA" id="ARBA00022679"/>
    </source>
</evidence>
<keyword evidence="11 19" id="KW-0460">Magnesium</keyword>